<evidence type="ECO:0000313" key="3">
    <source>
        <dbReference type="Proteomes" id="UP001161390"/>
    </source>
</evidence>
<reference evidence="2" key="1">
    <citation type="journal article" date="2014" name="Int. J. Syst. Evol. Microbiol.">
        <title>Complete genome of a new Firmicutes species belonging to the dominant human colonic microbiota ('Ruminococcus bicirculans') reveals two chromosomes and a selective capacity to utilize plant glucans.</title>
        <authorList>
            <consortium name="NISC Comparative Sequencing Program"/>
            <person name="Wegmann U."/>
            <person name="Louis P."/>
            <person name="Goesmann A."/>
            <person name="Henrissat B."/>
            <person name="Duncan S.H."/>
            <person name="Flint H.J."/>
        </authorList>
    </citation>
    <scope>NUCLEOTIDE SEQUENCE</scope>
    <source>
        <strain evidence="2">NBRC 108216</strain>
    </source>
</reference>
<accession>A0ABQ5V2X6</accession>
<keyword evidence="1" id="KW-1133">Transmembrane helix</keyword>
<feature type="transmembrane region" description="Helical" evidence="1">
    <location>
        <begin position="39"/>
        <end position="60"/>
    </location>
</feature>
<gene>
    <name evidence="2" type="ORF">GCM10007854_15420</name>
</gene>
<reference evidence="2" key="2">
    <citation type="submission" date="2023-01" db="EMBL/GenBank/DDBJ databases">
        <title>Draft genome sequence of Algimonas porphyrae strain NBRC 108216.</title>
        <authorList>
            <person name="Sun Q."/>
            <person name="Mori K."/>
        </authorList>
    </citation>
    <scope>NUCLEOTIDE SEQUENCE</scope>
    <source>
        <strain evidence="2">NBRC 108216</strain>
    </source>
</reference>
<feature type="transmembrane region" description="Helical" evidence="1">
    <location>
        <begin position="161"/>
        <end position="179"/>
    </location>
</feature>
<dbReference type="Proteomes" id="UP001161390">
    <property type="component" value="Unassembled WGS sequence"/>
</dbReference>
<proteinExistence type="predicted"/>
<dbReference type="EMBL" id="BSNJ01000003">
    <property type="protein sequence ID" value="GLQ20587.1"/>
    <property type="molecule type" value="Genomic_DNA"/>
</dbReference>
<feature type="transmembrane region" description="Helical" evidence="1">
    <location>
        <begin position="7"/>
        <end position="27"/>
    </location>
</feature>
<comment type="caution">
    <text evidence="2">The sequence shown here is derived from an EMBL/GenBank/DDBJ whole genome shotgun (WGS) entry which is preliminary data.</text>
</comment>
<feature type="transmembrane region" description="Helical" evidence="1">
    <location>
        <begin position="185"/>
        <end position="203"/>
    </location>
</feature>
<dbReference type="Pfam" id="PF13630">
    <property type="entry name" value="SdpI"/>
    <property type="match status" value="1"/>
</dbReference>
<feature type="transmembrane region" description="Helical" evidence="1">
    <location>
        <begin position="80"/>
        <end position="99"/>
    </location>
</feature>
<organism evidence="2 3">
    <name type="scientific">Algimonas porphyrae</name>
    <dbReference type="NCBI Taxonomy" id="1128113"/>
    <lineage>
        <taxon>Bacteria</taxon>
        <taxon>Pseudomonadati</taxon>
        <taxon>Pseudomonadota</taxon>
        <taxon>Alphaproteobacteria</taxon>
        <taxon>Maricaulales</taxon>
        <taxon>Robiginitomaculaceae</taxon>
        <taxon>Algimonas</taxon>
    </lineage>
</organism>
<keyword evidence="3" id="KW-1185">Reference proteome</keyword>
<name>A0ABQ5V2X6_9PROT</name>
<evidence type="ECO:0008006" key="4">
    <source>
        <dbReference type="Google" id="ProtNLM"/>
    </source>
</evidence>
<keyword evidence="1" id="KW-0472">Membrane</keyword>
<evidence type="ECO:0000313" key="2">
    <source>
        <dbReference type="EMBL" id="GLQ20587.1"/>
    </source>
</evidence>
<feature type="transmembrane region" description="Helical" evidence="1">
    <location>
        <begin position="114"/>
        <end position="136"/>
    </location>
</feature>
<keyword evidence="1" id="KW-0812">Transmembrane</keyword>
<dbReference type="InterPro" id="IPR025962">
    <property type="entry name" value="SdpI/YhfL"/>
</dbReference>
<protein>
    <recommendedName>
        <fullName evidence="4">SdpI family protein</fullName>
    </recommendedName>
</protein>
<sequence length="216" mass="23873">MKSVSNMLIGIIALTALIGIVLYANGYPPERAELVRWKVIGYQVITFPLFFAGMAALFGLPLLRLKRSVLDTEPSKARNATIVSILIAPALMFFMQILFPLEAYGLMSDPTGDVLVLLASALMFGLVGNYMSIVPYEAKIGLKSRWTLADPVTWSKTHRFLGKYILLIVIIVTPVAALIDRENALMILIVAYLSAYVAGLFYARMIGRDRIISRAD</sequence>
<evidence type="ECO:0000256" key="1">
    <source>
        <dbReference type="SAM" id="Phobius"/>
    </source>
</evidence>
<dbReference type="RefSeq" id="WP_284371322.1">
    <property type="nucleotide sequence ID" value="NZ_BSNJ01000003.1"/>
</dbReference>